<dbReference type="PANTHER" id="PTHR43700:SF1">
    <property type="entry name" value="PHOSPHORIBOSYLAMINOIMIDAZOLE-SUCCINOCARBOXAMIDE SYNTHASE"/>
    <property type="match status" value="1"/>
</dbReference>
<keyword evidence="4 6" id="KW-0658">Purine biosynthesis</keyword>
<evidence type="ECO:0000256" key="6">
    <source>
        <dbReference type="HAMAP-Rule" id="MF_00137"/>
    </source>
</evidence>
<comment type="pathway">
    <text evidence="1 6">Purine metabolism; IMP biosynthesis via de novo pathway; 5-amino-1-(5-phospho-D-ribosyl)imidazole-4-carboxamide from 5-amino-1-(5-phospho-D-ribosyl)imidazole-4-carboxylate: step 1/2.</text>
</comment>
<dbReference type="SUPFAM" id="SSF56104">
    <property type="entry name" value="SAICAR synthase-like"/>
    <property type="match status" value="1"/>
</dbReference>
<feature type="domain" description="SAICAR synthetase/ADE2 N-terminal" evidence="8">
    <location>
        <begin position="22"/>
        <end position="284"/>
    </location>
</feature>
<evidence type="ECO:0000256" key="4">
    <source>
        <dbReference type="ARBA" id="ARBA00022755"/>
    </source>
</evidence>
<evidence type="ECO:0000256" key="3">
    <source>
        <dbReference type="ARBA" id="ARBA00022741"/>
    </source>
</evidence>
<dbReference type="NCBIfam" id="NF010566">
    <property type="entry name" value="PRK13959.1-4"/>
    <property type="match status" value="1"/>
</dbReference>
<dbReference type="GO" id="GO:0004639">
    <property type="term" value="F:phosphoribosylaminoimidazolesuccinocarboxamide synthase activity"/>
    <property type="evidence" value="ECO:0007669"/>
    <property type="project" value="UniProtKB-UniRule"/>
</dbReference>
<organism evidence="9 10">
    <name type="scientific">Halorubrum lipolyticum DSM 21995</name>
    <dbReference type="NCBI Taxonomy" id="1227482"/>
    <lineage>
        <taxon>Archaea</taxon>
        <taxon>Methanobacteriati</taxon>
        <taxon>Methanobacteriota</taxon>
        <taxon>Stenosarchaea group</taxon>
        <taxon>Halobacteria</taxon>
        <taxon>Halobacteriales</taxon>
        <taxon>Haloferacaceae</taxon>
        <taxon>Halorubrum</taxon>
    </lineage>
</organism>
<reference evidence="9 10" key="1">
    <citation type="journal article" date="2014" name="PLoS Genet.">
        <title>Phylogenetically driven sequencing of extremely halophilic archaea reveals strategies for static and dynamic osmo-response.</title>
        <authorList>
            <person name="Becker E.A."/>
            <person name="Seitzer P.M."/>
            <person name="Tritt A."/>
            <person name="Larsen D."/>
            <person name="Krusor M."/>
            <person name="Yao A.I."/>
            <person name="Wu D."/>
            <person name="Madern D."/>
            <person name="Eisen J.A."/>
            <person name="Darling A.E."/>
            <person name="Facciotti M.T."/>
        </authorList>
    </citation>
    <scope>NUCLEOTIDE SEQUENCE [LARGE SCALE GENOMIC DNA]</scope>
    <source>
        <strain evidence="9 10">DSM 21995</strain>
    </source>
</reference>
<keyword evidence="3 6" id="KW-0547">Nucleotide-binding</keyword>
<comment type="caution">
    <text evidence="9">The sequence shown here is derived from an EMBL/GenBank/DDBJ whole genome shotgun (WGS) entry which is preliminary data.</text>
</comment>
<keyword evidence="10" id="KW-1185">Reference proteome</keyword>
<proteinExistence type="inferred from homology"/>
<feature type="region of interest" description="Disordered" evidence="7">
    <location>
        <begin position="147"/>
        <end position="170"/>
    </location>
</feature>
<evidence type="ECO:0000256" key="2">
    <source>
        <dbReference type="ARBA" id="ARBA00022598"/>
    </source>
</evidence>
<evidence type="ECO:0000313" key="10">
    <source>
        <dbReference type="Proteomes" id="UP000011650"/>
    </source>
</evidence>
<dbReference type="RefSeq" id="WP_008008312.1">
    <property type="nucleotide sequence ID" value="NZ_AOJG01000041.1"/>
</dbReference>
<evidence type="ECO:0000256" key="7">
    <source>
        <dbReference type="SAM" id="MobiDB-lite"/>
    </source>
</evidence>
<dbReference type="Gene3D" id="3.30.200.20">
    <property type="entry name" value="Phosphorylase Kinase, domain 1"/>
    <property type="match status" value="1"/>
</dbReference>
<dbReference type="OrthoDB" id="10775at2157"/>
<comment type="similarity">
    <text evidence="6">Belongs to the SAICAR synthetase family.</text>
</comment>
<dbReference type="EMBL" id="AOJG01000041">
    <property type="protein sequence ID" value="EMA57207.1"/>
    <property type="molecule type" value="Genomic_DNA"/>
</dbReference>
<evidence type="ECO:0000259" key="8">
    <source>
        <dbReference type="Pfam" id="PF01259"/>
    </source>
</evidence>
<evidence type="ECO:0000256" key="5">
    <source>
        <dbReference type="ARBA" id="ARBA00022840"/>
    </source>
</evidence>
<dbReference type="GO" id="GO:0005737">
    <property type="term" value="C:cytoplasm"/>
    <property type="evidence" value="ECO:0007669"/>
    <property type="project" value="TreeGrafter"/>
</dbReference>
<dbReference type="Pfam" id="PF01259">
    <property type="entry name" value="SAICAR_synt"/>
    <property type="match status" value="1"/>
</dbReference>
<dbReference type="Proteomes" id="UP000011650">
    <property type="component" value="Unassembled WGS sequence"/>
</dbReference>
<dbReference type="PATRIC" id="fig|1227482.3.peg.3190"/>
<evidence type="ECO:0000313" key="9">
    <source>
        <dbReference type="EMBL" id="EMA57207.1"/>
    </source>
</evidence>
<dbReference type="EC" id="6.3.2.6" evidence="6"/>
<dbReference type="InterPro" id="IPR028923">
    <property type="entry name" value="SAICAR_synt/ADE2_N"/>
</dbReference>
<dbReference type="GO" id="GO:0006189">
    <property type="term" value="P:'de novo' IMP biosynthetic process"/>
    <property type="evidence" value="ECO:0007669"/>
    <property type="project" value="UniProtKB-UniRule"/>
</dbReference>
<dbReference type="GO" id="GO:0005524">
    <property type="term" value="F:ATP binding"/>
    <property type="evidence" value="ECO:0007669"/>
    <property type="project" value="UniProtKB-KW"/>
</dbReference>
<evidence type="ECO:0000256" key="1">
    <source>
        <dbReference type="ARBA" id="ARBA00004672"/>
    </source>
</evidence>
<dbReference type="UniPathway" id="UPA00074">
    <property type="reaction ID" value="UER00131"/>
</dbReference>
<dbReference type="STRING" id="1227482.C469_15783"/>
<dbReference type="Gene3D" id="3.30.470.20">
    <property type="entry name" value="ATP-grasp fold, B domain"/>
    <property type="match status" value="1"/>
</dbReference>
<gene>
    <name evidence="6" type="primary">purC</name>
    <name evidence="9" type="ORF">C469_15783</name>
</gene>
<name>M0NGU6_9EURY</name>
<protein>
    <recommendedName>
        <fullName evidence="6">Phosphoribosylaminoimidazole-succinocarboxamide synthase</fullName>
        <ecNumber evidence="6">6.3.2.6</ecNumber>
    </recommendedName>
    <alternativeName>
        <fullName evidence="6">SAICAR synthetase</fullName>
    </alternativeName>
</protein>
<comment type="catalytic activity">
    <reaction evidence="6">
        <text>5-amino-1-(5-phospho-D-ribosyl)imidazole-4-carboxylate + L-aspartate + ATP = (2S)-2-[5-amino-1-(5-phospho-beta-D-ribosyl)imidazole-4-carboxamido]succinate + ADP + phosphate + 2 H(+)</text>
        <dbReference type="Rhea" id="RHEA:22628"/>
        <dbReference type="ChEBI" id="CHEBI:15378"/>
        <dbReference type="ChEBI" id="CHEBI:29991"/>
        <dbReference type="ChEBI" id="CHEBI:30616"/>
        <dbReference type="ChEBI" id="CHEBI:43474"/>
        <dbReference type="ChEBI" id="CHEBI:58443"/>
        <dbReference type="ChEBI" id="CHEBI:77657"/>
        <dbReference type="ChEBI" id="CHEBI:456216"/>
        <dbReference type="EC" id="6.3.2.6"/>
    </reaction>
</comment>
<dbReference type="AlphaFoldDB" id="M0NGU6"/>
<sequence length="349" mass="38107">MTSVKEFRVDDPATADGLGRGRFVFTDAYSVFDWGQMPDAIPDKGASLCAMGAFNFELLEGEGVPTHYRGVTDSETGETVPLADATAPPTEMAIDLTQVPDLPYKGPDAGYDYDAFHAAGGEHYLVPLEVVFRNRVPVGSSLRRRADPGDFGLDEESDIDADAWPDGPVDLPEPVVEFSTKYEQQDRYLTREEADRIAGAAEVDALESLARDVNRVVTERAEAAGFVHEDGKIECLYADGELRVADVVGTFDENRFSYGGRGISKEVVRQWYKANDPAWVAAVKEAKDAVAERDIDDWRELCEPGPDPLPPAVVDAVSELYAAGTNAYTGREWFDAPDIEAALDAVDEL</sequence>
<accession>M0NGU6</accession>
<dbReference type="PANTHER" id="PTHR43700">
    <property type="entry name" value="PHOSPHORIBOSYLAMINOIMIDAZOLE-SUCCINOCARBOXAMIDE SYNTHASE"/>
    <property type="match status" value="1"/>
</dbReference>
<dbReference type="HAMAP" id="MF_00137">
    <property type="entry name" value="SAICAR_synth"/>
    <property type="match status" value="1"/>
</dbReference>
<keyword evidence="2 6" id="KW-0436">Ligase</keyword>
<keyword evidence="5 6" id="KW-0067">ATP-binding</keyword>
<feature type="compositionally biased region" description="Acidic residues" evidence="7">
    <location>
        <begin position="152"/>
        <end position="163"/>
    </location>
</feature>